<dbReference type="OrthoDB" id="9896578at2"/>
<dbReference type="EMBL" id="FPAA01000004">
    <property type="protein sequence ID" value="SFS59400.1"/>
    <property type="molecule type" value="Genomic_DNA"/>
</dbReference>
<accession>A0A1I6R4C0</accession>
<evidence type="ECO:0000313" key="1">
    <source>
        <dbReference type="EMBL" id="SFS59400.1"/>
    </source>
</evidence>
<organism evidence="1 2">
    <name type="scientific">Marininema halotolerans</name>
    <dbReference type="NCBI Taxonomy" id="1155944"/>
    <lineage>
        <taxon>Bacteria</taxon>
        <taxon>Bacillati</taxon>
        <taxon>Bacillota</taxon>
        <taxon>Bacilli</taxon>
        <taxon>Bacillales</taxon>
        <taxon>Thermoactinomycetaceae</taxon>
        <taxon>Marininema</taxon>
    </lineage>
</organism>
<gene>
    <name evidence="1" type="ORF">SAMN05444972_10497</name>
</gene>
<name>A0A1I6R4C0_9BACL</name>
<dbReference type="Proteomes" id="UP000198660">
    <property type="component" value="Unassembled WGS sequence"/>
</dbReference>
<dbReference type="AlphaFoldDB" id="A0A1I6R4C0"/>
<sequence>MKEEKFVENVTFNNASGGQINYANHGSTVYVTNNQVTLLVQLIGDLKGQLAGKIEIPEAEKEHTYQLLDMIQKQRDADAQKSLANIVLERLQKWQGVFTAASGTGQVITAIMDVLSSL</sequence>
<keyword evidence="2" id="KW-1185">Reference proteome</keyword>
<evidence type="ECO:0000313" key="2">
    <source>
        <dbReference type="Proteomes" id="UP000198660"/>
    </source>
</evidence>
<dbReference type="RefSeq" id="WP_091835656.1">
    <property type="nucleotide sequence ID" value="NZ_FPAA01000004.1"/>
</dbReference>
<proteinExistence type="predicted"/>
<reference evidence="2" key="1">
    <citation type="submission" date="2016-10" db="EMBL/GenBank/DDBJ databases">
        <authorList>
            <person name="Varghese N."/>
            <person name="Submissions S."/>
        </authorList>
    </citation>
    <scope>NUCLEOTIDE SEQUENCE [LARGE SCALE GENOMIC DNA]</scope>
    <source>
        <strain evidence="2">DSM 45789</strain>
    </source>
</reference>
<protein>
    <submittedName>
        <fullName evidence="1">Uncharacterized protein</fullName>
    </submittedName>
</protein>